<evidence type="ECO:0000256" key="8">
    <source>
        <dbReference type="PROSITE-ProRule" id="PRU00175"/>
    </source>
</evidence>
<name>A0A139A204_GONPJ</name>
<dbReference type="GO" id="GO:0031519">
    <property type="term" value="C:PcG protein complex"/>
    <property type="evidence" value="ECO:0007669"/>
    <property type="project" value="TreeGrafter"/>
</dbReference>
<dbReference type="PROSITE" id="PS00518">
    <property type="entry name" value="ZF_RING_1"/>
    <property type="match status" value="1"/>
</dbReference>
<organism evidence="10 11">
    <name type="scientific">Gonapodya prolifera (strain JEL478)</name>
    <name type="common">Monoblepharis prolifera</name>
    <dbReference type="NCBI Taxonomy" id="1344416"/>
    <lineage>
        <taxon>Eukaryota</taxon>
        <taxon>Fungi</taxon>
        <taxon>Fungi incertae sedis</taxon>
        <taxon>Chytridiomycota</taxon>
        <taxon>Chytridiomycota incertae sedis</taxon>
        <taxon>Monoblepharidomycetes</taxon>
        <taxon>Monoblepharidales</taxon>
        <taxon>Gonapodyaceae</taxon>
        <taxon>Gonapodya</taxon>
    </lineage>
</organism>
<evidence type="ECO:0000256" key="1">
    <source>
        <dbReference type="ARBA" id="ARBA00000900"/>
    </source>
</evidence>
<dbReference type="UniPathway" id="UPA00143"/>
<dbReference type="GO" id="GO:0000151">
    <property type="term" value="C:ubiquitin ligase complex"/>
    <property type="evidence" value="ECO:0007669"/>
    <property type="project" value="InterPro"/>
</dbReference>
<dbReference type="InterPro" id="IPR018957">
    <property type="entry name" value="Znf_C3HC4_RING-type"/>
</dbReference>
<dbReference type="AlphaFoldDB" id="A0A139A204"/>
<accession>A0A139A204</accession>
<dbReference type="PROSITE" id="PS50089">
    <property type="entry name" value="ZF_RING_2"/>
    <property type="match status" value="1"/>
</dbReference>
<dbReference type="Proteomes" id="UP000070544">
    <property type="component" value="Unassembled WGS sequence"/>
</dbReference>
<dbReference type="PANTHER" id="PTHR46076">
    <property type="entry name" value="E3 UBIQUITIN-PROTEIN LIGASE RING1 / RING 2 FAMILY MEMBER"/>
    <property type="match status" value="1"/>
</dbReference>
<keyword evidence="5" id="KW-0479">Metal-binding</keyword>
<reference evidence="10 11" key="1">
    <citation type="journal article" date="2015" name="Genome Biol. Evol.">
        <title>Phylogenomic analyses indicate that early fungi evolved digesting cell walls of algal ancestors of land plants.</title>
        <authorList>
            <person name="Chang Y."/>
            <person name="Wang S."/>
            <person name="Sekimoto S."/>
            <person name="Aerts A.L."/>
            <person name="Choi C."/>
            <person name="Clum A."/>
            <person name="LaButti K.M."/>
            <person name="Lindquist E.A."/>
            <person name="Yee Ngan C."/>
            <person name="Ohm R.A."/>
            <person name="Salamov A.A."/>
            <person name="Grigoriev I.V."/>
            <person name="Spatafora J.W."/>
            <person name="Berbee M.L."/>
        </authorList>
    </citation>
    <scope>NUCLEOTIDE SEQUENCE [LARGE SCALE GENOMIC DNA]</scope>
    <source>
        <strain evidence="10 11">JEL478</strain>
    </source>
</reference>
<dbReference type="GO" id="GO:0061630">
    <property type="term" value="F:ubiquitin protein ligase activity"/>
    <property type="evidence" value="ECO:0007669"/>
    <property type="project" value="UniProtKB-EC"/>
</dbReference>
<sequence>MSSGRVWTNEHPYRPKGVEIDALGHLSAYELVRDPVAFPEEGDQRVTLPMSKLEKIFQCPICLDVMNVCVATTACLHRFCKACLSNHLFRAKEKVCPTCRKPCPSMRSTRKDERFQGIIKAVFPG</sequence>
<dbReference type="GO" id="GO:0003682">
    <property type="term" value="F:chromatin binding"/>
    <property type="evidence" value="ECO:0007669"/>
    <property type="project" value="TreeGrafter"/>
</dbReference>
<dbReference type="GO" id="GO:0008270">
    <property type="term" value="F:zinc ion binding"/>
    <property type="evidence" value="ECO:0007669"/>
    <property type="project" value="UniProtKB-KW"/>
</dbReference>
<evidence type="ECO:0000313" key="11">
    <source>
        <dbReference type="Proteomes" id="UP000070544"/>
    </source>
</evidence>
<evidence type="ECO:0000256" key="5">
    <source>
        <dbReference type="ARBA" id="ARBA00022723"/>
    </source>
</evidence>
<keyword evidence="6 8" id="KW-0863">Zinc-finger</keyword>
<dbReference type="GO" id="GO:0016567">
    <property type="term" value="P:protein ubiquitination"/>
    <property type="evidence" value="ECO:0007669"/>
    <property type="project" value="UniProtKB-UniPathway"/>
</dbReference>
<feature type="domain" description="RING-type" evidence="9">
    <location>
        <begin position="59"/>
        <end position="100"/>
    </location>
</feature>
<dbReference type="Pfam" id="PF00097">
    <property type="entry name" value="zf-C3HC4"/>
    <property type="match status" value="1"/>
</dbReference>
<dbReference type="SMART" id="SM00184">
    <property type="entry name" value="RING"/>
    <property type="match status" value="1"/>
</dbReference>
<dbReference type="SUPFAM" id="SSF57850">
    <property type="entry name" value="RING/U-box"/>
    <property type="match status" value="1"/>
</dbReference>
<dbReference type="InterPro" id="IPR043540">
    <property type="entry name" value="RING1/RING2"/>
</dbReference>
<dbReference type="Gene3D" id="3.30.40.10">
    <property type="entry name" value="Zinc/RING finger domain, C3HC4 (zinc finger)"/>
    <property type="match status" value="1"/>
</dbReference>
<gene>
    <name evidence="10" type="ORF">M427DRAFT_464410</name>
</gene>
<dbReference type="InterPro" id="IPR013083">
    <property type="entry name" value="Znf_RING/FYVE/PHD"/>
</dbReference>
<comment type="catalytic activity">
    <reaction evidence="1">
        <text>S-ubiquitinyl-[E2 ubiquitin-conjugating enzyme]-L-cysteine + [acceptor protein]-L-lysine = [E2 ubiquitin-conjugating enzyme]-L-cysteine + N(6)-ubiquitinyl-[acceptor protein]-L-lysine.</text>
        <dbReference type="EC" id="2.3.2.27"/>
    </reaction>
</comment>
<evidence type="ECO:0000256" key="4">
    <source>
        <dbReference type="ARBA" id="ARBA00022679"/>
    </source>
</evidence>
<dbReference type="InterPro" id="IPR017907">
    <property type="entry name" value="Znf_RING_CS"/>
</dbReference>
<dbReference type="OrthoDB" id="5574452at2759"/>
<dbReference type="STRING" id="1344416.A0A139A204"/>
<keyword evidence="7" id="KW-0862">Zinc</keyword>
<proteinExistence type="predicted"/>
<evidence type="ECO:0000256" key="3">
    <source>
        <dbReference type="ARBA" id="ARBA00012483"/>
    </source>
</evidence>
<dbReference type="InterPro" id="IPR001841">
    <property type="entry name" value="Znf_RING"/>
</dbReference>
<evidence type="ECO:0000259" key="9">
    <source>
        <dbReference type="PROSITE" id="PS50089"/>
    </source>
</evidence>
<keyword evidence="4" id="KW-0808">Transferase</keyword>
<evidence type="ECO:0000256" key="2">
    <source>
        <dbReference type="ARBA" id="ARBA00004906"/>
    </source>
</evidence>
<dbReference type="EMBL" id="KQ965816">
    <property type="protein sequence ID" value="KXS10719.1"/>
    <property type="molecule type" value="Genomic_DNA"/>
</dbReference>
<evidence type="ECO:0000313" key="10">
    <source>
        <dbReference type="EMBL" id="KXS10719.1"/>
    </source>
</evidence>
<comment type="pathway">
    <text evidence="2">Protein modification; protein ubiquitination.</text>
</comment>
<evidence type="ECO:0000256" key="6">
    <source>
        <dbReference type="ARBA" id="ARBA00022771"/>
    </source>
</evidence>
<evidence type="ECO:0000256" key="7">
    <source>
        <dbReference type="ARBA" id="ARBA00022833"/>
    </source>
</evidence>
<keyword evidence="11" id="KW-1185">Reference proteome</keyword>
<dbReference type="EC" id="2.3.2.27" evidence="3"/>
<dbReference type="PANTHER" id="PTHR46076:SF3">
    <property type="entry name" value="E3 UBIQUITIN-PROTEIN LIGASE RING1"/>
    <property type="match status" value="1"/>
</dbReference>
<protein>
    <recommendedName>
        <fullName evidence="3">RING-type E3 ubiquitin transferase</fullName>
        <ecNumber evidence="3">2.3.2.27</ecNumber>
    </recommendedName>
</protein>